<comment type="caution">
    <text evidence="1">The sequence shown here is derived from an EMBL/GenBank/DDBJ whole genome shotgun (WGS) entry which is preliminary data.</text>
</comment>
<gene>
    <name evidence="1" type="ORF">SDC9_189499</name>
</gene>
<protein>
    <submittedName>
        <fullName evidence="1">Uncharacterized protein</fullName>
    </submittedName>
</protein>
<dbReference type="AlphaFoldDB" id="A0A645I0J2"/>
<accession>A0A645I0J2</accession>
<sequence>MGLNNWEKSMKKNSSIVNKFSEGVQNKINSMLPGKLVYEQHRQSQFSYDSIALINGNIGFLVRKQK</sequence>
<dbReference type="EMBL" id="VSSQ01099315">
    <property type="protein sequence ID" value="MPN41944.1"/>
    <property type="molecule type" value="Genomic_DNA"/>
</dbReference>
<name>A0A645I0J2_9ZZZZ</name>
<organism evidence="1">
    <name type="scientific">bioreactor metagenome</name>
    <dbReference type="NCBI Taxonomy" id="1076179"/>
    <lineage>
        <taxon>unclassified sequences</taxon>
        <taxon>metagenomes</taxon>
        <taxon>ecological metagenomes</taxon>
    </lineage>
</organism>
<proteinExistence type="predicted"/>
<evidence type="ECO:0000313" key="1">
    <source>
        <dbReference type="EMBL" id="MPN41944.1"/>
    </source>
</evidence>
<reference evidence="1" key="1">
    <citation type="submission" date="2019-08" db="EMBL/GenBank/DDBJ databases">
        <authorList>
            <person name="Kucharzyk K."/>
            <person name="Murdoch R.W."/>
            <person name="Higgins S."/>
            <person name="Loffler F."/>
        </authorList>
    </citation>
    <scope>NUCLEOTIDE SEQUENCE</scope>
</reference>